<accession>A0A4Y2VJ49</accession>
<evidence type="ECO:0000313" key="2">
    <source>
        <dbReference type="EMBL" id="GBO24478.1"/>
    </source>
</evidence>
<feature type="region of interest" description="Disordered" evidence="1">
    <location>
        <begin position="1"/>
        <end position="21"/>
    </location>
</feature>
<comment type="caution">
    <text evidence="2">The sequence shown here is derived from an EMBL/GenBank/DDBJ whole genome shotgun (WGS) entry which is preliminary data.</text>
</comment>
<proteinExistence type="predicted"/>
<dbReference type="GO" id="GO:0000350">
    <property type="term" value="P:generation of catalytic spliceosome for second transesterification step"/>
    <property type="evidence" value="ECO:0007669"/>
    <property type="project" value="InterPro"/>
</dbReference>
<dbReference type="Proteomes" id="UP000499080">
    <property type="component" value="Unassembled WGS sequence"/>
</dbReference>
<sequence>MVMSDEENAAEDADDDPAQPRFIAHVPVPTQKQVEEALVMRKKAELLQQYASLELLKEVEETKSLIGK</sequence>
<reference evidence="2 3" key="1">
    <citation type="journal article" date="2019" name="Sci. Rep.">
        <title>Orb-weaving spider Araneus ventricosus genome elucidates the spidroin gene catalogue.</title>
        <authorList>
            <person name="Kono N."/>
            <person name="Nakamura H."/>
            <person name="Ohtoshi R."/>
            <person name="Moran D.A.P."/>
            <person name="Shinohara A."/>
            <person name="Yoshida Y."/>
            <person name="Fujiwara M."/>
            <person name="Mori M."/>
            <person name="Tomita M."/>
            <person name="Arakawa K."/>
        </authorList>
    </citation>
    <scope>NUCLEOTIDE SEQUENCE [LARGE SCALE GENOMIC DNA]</scope>
</reference>
<dbReference type="Pfam" id="PF06246">
    <property type="entry name" value="Isy1"/>
    <property type="match status" value="1"/>
</dbReference>
<organism evidence="2 3">
    <name type="scientific">Araneus ventricosus</name>
    <name type="common">Orbweaver spider</name>
    <name type="synonym">Epeira ventricosa</name>
    <dbReference type="NCBI Taxonomy" id="182803"/>
    <lineage>
        <taxon>Eukaryota</taxon>
        <taxon>Metazoa</taxon>
        <taxon>Ecdysozoa</taxon>
        <taxon>Arthropoda</taxon>
        <taxon>Chelicerata</taxon>
        <taxon>Arachnida</taxon>
        <taxon>Araneae</taxon>
        <taxon>Araneomorphae</taxon>
        <taxon>Entelegynae</taxon>
        <taxon>Araneoidea</taxon>
        <taxon>Araneidae</taxon>
        <taxon>Araneus</taxon>
    </lineage>
</organism>
<evidence type="ECO:0000256" key="1">
    <source>
        <dbReference type="SAM" id="MobiDB-lite"/>
    </source>
</evidence>
<dbReference type="InterPro" id="IPR009360">
    <property type="entry name" value="Isy1"/>
</dbReference>
<gene>
    <name evidence="2" type="ORF">AVEN_81438_1</name>
</gene>
<feature type="compositionally biased region" description="Acidic residues" evidence="1">
    <location>
        <begin position="1"/>
        <end position="17"/>
    </location>
</feature>
<dbReference type="EMBL" id="BGPR01047445">
    <property type="protein sequence ID" value="GBO24478.1"/>
    <property type="molecule type" value="Genomic_DNA"/>
</dbReference>
<protein>
    <submittedName>
        <fullName evidence="2">Uncharacterized protein</fullName>
    </submittedName>
</protein>
<dbReference type="OrthoDB" id="1739576at2759"/>
<dbReference type="AlphaFoldDB" id="A0A4Y2VJ49"/>
<keyword evidence="3" id="KW-1185">Reference proteome</keyword>
<name>A0A4Y2VJ49_ARAVE</name>
<evidence type="ECO:0000313" key="3">
    <source>
        <dbReference type="Proteomes" id="UP000499080"/>
    </source>
</evidence>